<keyword evidence="1" id="KW-0547">Nucleotide-binding</keyword>
<dbReference type="SUPFAM" id="SSF55073">
    <property type="entry name" value="Nucleotide cyclase"/>
    <property type="match status" value="1"/>
</dbReference>
<organism evidence="5">
    <name type="scientific">Culex pipiens</name>
    <name type="common">House mosquito</name>
    <dbReference type="NCBI Taxonomy" id="7175"/>
    <lineage>
        <taxon>Eukaryota</taxon>
        <taxon>Metazoa</taxon>
        <taxon>Ecdysozoa</taxon>
        <taxon>Arthropoda</taxon>
        <taxon>Hexapoda</taxon>
        <taxon>Insecta</taxon>
        <taxon>Pterygota</taxon>
        <taxon>Neoptera</taxon>
        <taxon>Endopterygota</taxon>
        <taxon>Diptera</taxon>
        <taxon>Nematocera</taxon>
        <taxon>Culicoidea</taxon>
        <taxon>Culicidae</taxon>
        <taxon>Culicinae</taxon>
        <taxon>Culicini</taxon>
        <taxon>Culex</taxon>
        <taxon>Culex</taxon>
    </lineage>
</organism>
<keyword evidence="2" id="KW-0067">ATP-binding</keyword>
<dbReference type="FunFam" id="3.30.70.1230:FF:000017">
    <property type="entry name" value="Adenylate cyclase type 10"/>
    <property type="match status" value="1"/>
</dbReference>
<dbReference type="GO" id="GO:0005524">
    <property type="term" value="F:ATP binding"/>
    <property type="evidence" value="ECO:0007669"/>
    <property type="project" value="UniProtKB-KW"/>
</dbReference>
<evidence type="ECO:0000256" key="1">
    <source>
        <dbReference type="ARBA" id="ARBA00022741"/>
    </source>
</evidence>
<dbReference type="InterPro" id="IPR029787">
    <property type="entry name" value="Nucleotide_cyclase"/>
</dbReference>
<dbReference type="PROSITE" id="PS50125">
    <property type="entry name" value="GUANYLATE_CYCLASE_2"/>
    <property type="match status" value="1"/>
</dbReference>
<evidence type="ECO:0000256" key="3">
    <source>
        <dbReference type="ARBA" id="ARBA00023239"/>
    </source>
</evidence>
<feature type="domain" description="Guanylate cyclase" evidence="4">
    <location>
        <begin position="1"/>
        <end position="76"/>
    </location>
</feature>
<evidence type="ECO:0000256" key="2">
    <source>
        <dbReference type="ARBA" id="ARBA00022840"/>
    </source>
</evidence>
<dbReference type="EMBL" id="HBUE01024802">
    <property type="protein sequence ID" value="CAG6454151.1"/>
    <property type="molecule type" value="Transcribed_RNA"/>
</dbReference>
<dbReference type="Pfam" id="PF00211">
    <property type="entry name" value="Guanylate_cyc"/>
    <property type="match status" value="1"/>
</dbReference>
<proteinExistence type="predicted"/>
<dbReference type="GO" id="GO:0035556">
    <property type="term" value="P:intracellular signal transduction"/>
    <property type="evidence" value="ECO:0007669"/>
    <property type="project" value="InterPro"/>
</dbReference>
<keyword evidence="3" id="KW-0456">Lyase</keyword>
<dbReference type="PANTHER" id="PTHR16305:SF28">
    <property type="entry name" value="GUANYLATE CYCLASE DOMAIN-CONTAINING PROTEIN"/>
    <property type="match status" value="1"/>
</dbReference>
<dbReference type="AlphaFoldDB" id="A0A8D8F0N0"/>
<dbReference type="CDD" id="cd07302">
    <property type="entry name" value="CHD"/>
    <property type="match status" value="1"/>
</dbReference>
<evidence type="ECO:0000259" key="4">
    <source>
        <dbReference type="PROSITE" id="PS50125"/>
    </source>
</evidence>
<sequence>MFLIIFGLRGNKHDLDCQLALRCAAEIRDQYRSNARVLSASIGVTTGVSYCGVVGHFVRREYSVISVTVNKAARLMMAYPKKVTCDKDTFMMSKLDPVHFTLQEAIELKGLQNVGPIYEFKEIIP</sequence>
<dbReference type="GO" id="GO:0005737">
    <property type="term" value="C:cytoplasm"/>
    <property type="evidence" value="ECO:0007669"/>
    <property type="project" value="TreeGrafter"/>
</dbReference>
<dbReference type="InterPro" id="IPR001054">
    <property type="entry name" value="A/G_cyclase"/>
</dbReference>
<protein>
    <submittedName>
        <fullName evidence="5">Adenylate cyclase type 10</fullName>
    </submittedName>
</protein>
<evidence type="ECO:0000313" key="5">
    <source>
        <dbReference type="EMBL" id="CAG6454151.1"/>
    </source>
</evidence>
<reference evidence="5" key="1">
    <citation type="submission" date="2021-05" db="EMBL/GenBank/DDBJ databases">
        <authorList>
            <person name="Alioto T."/>
            <person name="Alioto T."/>
            <person name="Gomez Garrido J."/>
        </authorList>
    </citation>
    <scope>NUCLEOTIDE SEQUENCE</scope>
</reference>
<dbReference type="Gene3D" id="3.30.70.1230">
    <property type="entry name" value="Nucleotide cyclase"/>
    <property type="match status" value="1"/>
</dbReference>
<name>A0A8D8F0N0_CULPI</name>
<dbReference type="GO" id="GO:0004016">
    <property type="term" value="F:adenylate cyclase activity"/>
    <property type="evidence" value="ECO:0007669"/>
    <property type="project" value="TreeGrafter"/>
</dbReference>
<accession>A0A8D8F0N0</accession>
<dbReference type="GO" id="GO:0009190">
    <property type="term" value="P:cyclic nucleotide biosynthetic process"/>
    <property type="evidence" value="ECO:0007669"/>
    <property type="project" value="InterPro"/>
</dbReference>
<dbReference type="PANTHER" id="PTHR16305">
    <property type="entry name" value="TESTICULAR SOLUBLE ADENYLYL CYCLASE"/>
    <property type="match status" value="1"/>
</dbReference>